<dbReference type="KEGG" id="hli:HLI_15210"/>
<dbReference type="InterPro" id="IPR016181">
    <property type="entry name" value="Acyl_CoA_acyltransferase"/>
</dbReference>
<proteinExistence type="predicted"/>
<protein>
    <submittedName>
        <fullName evidence="2">UDP-4-amino-4, 6-dideoxy-N-acetyl-beta-L-altrosamine N-acetyltransferase</fullName>
    </submittedName>
</protein>
<dbReference type="SUPFAM" id="SSF55729">
    <property type="entry name" value="Acyl-CoA N-acyltransferases (Nat)"/>
    <property type="match status" value="1"/>
</dbReference>
<dbReference type="InterPro" id="IPR000182">
    <property type="entry name" value="GNAT_dom"/>
</dbReference>
<dbReference type="OrthoDB" id="9795206at2"/>
<dbReference type="PROSITE" id="PS51186">
    <property type="entry name" value="GNAT"/>
    <property type="match status" value="1"/>
</dbReference>
<dbReference type="PANTHER" id="PTHR43415">
    <property type="entry name" value="SPERMIDINE N(1)-ACETYLTRANSFERASE"/>
    <property type="match status" value="1"/>
</dbReference>
<reference evidence="2 3" key="1">
    <citation type="submission" date="2018-01" db="EMBL/GenBank/DDBJ databases">
        <title>The whole genome sequencing and assembly of Halobacillus litoralis ERB031 strain.</title>
        <authorList>
            <person name="Lee S.-J."/>
            <person name="Park M.-K."/>
            <person name="Kim J.-Y."/>
            <person name="Lee Y.-J."/>
            <person name="Yi H."/>
            <person name="Bahn Y.-S."/>
            <person name="Kim J.F."/>
            <person name="Lee D.-W."/>
        </authorList>
    </citation>
    <scope>NUCLEOTIDE SEQUENCE [LARGE SCALE GENOMIC DNA]</scope>
    <source>
        <strain evidence="2 3">ERB 031</strain>
    </source>
</reference>
<feature type="domain" description="N-acetyltransferase" evidence="1">
    <location>
        <begin position="7"/>
        <end position="170"/>
    </location>
</feature>
<evidence type="ECO:0000313" key="3">
    <source>
        <dbReference type="Proteomes" id="UP000287756"/>
    </source>
</evidence>
<dbReference type="EMBL" id="CP026118">
    <property type="protein sequence ID" value="QAS53451.1"/>
    <property type="molecule type" value="Genomic_DNA"/>
</dbReference>
<keyword evidence="2" id="KW-0808">Transferase</keyword>
<dbReference type="GO" id="GO:0016747">
    <property type="term" value="F:acyltransferase activity, transferring groups other than amino-acyl groups"/>
    <property type="evidence" value="ECO:0007669"/>
    <property type="project" value="InterPro"/>
</dbReference>
<dbReference type="Gene3D" id="3.40.630.30">
    <property type="match status" value="1"/>
</dbReference>
<evidence type="ECO:0000259" key="1">
    <source>
        <dbReference type="PROSITE" id="PS51186"/>
    </source>
</evidence>
<dbReference type="RefSeq" id="WP_128525726.1">
    <property type="nucleotide sequence ID" value="NZ_CP026118.1"/>
</dbReference>
<gene>
    <name evidence="2" type="ORF">HLI_15210</name>
</gene>
<sequence>MLVNNSIRIRPIMLEDITILNKWKNDHSVFRNLGGGFKPVSIDQQRNWMDNMIDMNGNNKRFIIEIKNGVPIGMVGLYNINHINRNCEFGIYIGEKEHNGKGYGTSATELMLDFAFNNLNLNKIKLLVNEGNPAINLYKRLKFNQVGKMSQERFIDGEYVDVIIMEKLKDECDI</sequence>
<dbReference type="AlphaFoldDB" id="A0A410MFF6"/>
<organism evidence="2 3">
    <name type="scientific">Halobacillus litoralis</name>
    <dbReference type="NCBI Taxonomy" id="45668"/>
    <lineage>
        <taxon>Bacteria</taxon>
        <taxon>Bacillati</taxon>
        <taxon>Bacillota</taxon>
        <taxon>Bacilli</taxon>
        <taxon>Bacillales</taxon>
        <taxon>Bacillaceae</taxon>
        <taxon>Halobacillus</taxon>
    </lineage>
</organism>
<dbReference type="Pfam" id="PF13302">
    <property type="entry name" value="Acetyltransf_3"/>
    <property type="match status" value="1"/>
</dbReference>
<accession>A0A410MFF6</accession>
<name>A0A410MFF6_9BACI</name>
<dbReference type="Proteomes" id="UP000287756">
    <property type="component" value="Chromosome"/>
</dbReference>
<dbReference type="PANTHER" id="PTHR43415:SF3">
    <property type="entry name" value="GNAT-FAMILY ACETYLTRANSFERASE"/>
    <property type="match status" value="1"/>
</dbReference>
<evidence type="ECO:0000313" key="2">
    <source>
        <dbReference type="EMBL" id="QAS53451.1"/>
    </source>
</evidence>